<comment type="caution">
    <text evidence="1">The sequence shown here is derived from an EMBL/GenBank/DDBJ whole genome shotgun (WGS) entry which is preliminary data.</text>
</comment>
<organism evidence="1 2">
    <name type="scientific">Persea americana</name>
    <name type="common">Avocado</name>
    <dbReference type="NCBI Taxonomy" id="3435"/>
    <lineage>
        <taxon>Eukaryota</taxon>
        <taxon>Viridiplantae</taxon>
        <taxon>Streptophyta</taxon>
        <taxon>Embryophyta</taxon>
        <taxon>Tracheophyta</taxon>
        <taxon>Spermatophyta</taxon>
        <taxon>Magnoliopsida</taxon>
        <taxon>Magnoliidae</taxon>
        <taxon>Laurales</taxon>
        <taxon>Lauraceae</taxon>
        <taxon>Persea</taxon>
    </lineage>
</organism>
<accession>A0ACC2LPR1</accession>
<name>A0ACC2LPR1_PERAE</name>
<gene>
    <name evidence="1" type="ORF">MRB53_009679</name>
</gene>
<reference evidence="1 2" key="1">
    <citation type="journal article" date="2022" name="Hortic Res">
        <title>A haplotype resolved chromosomal level avocado genome allows analysis of novel avocado genes.</title>
        <authorList>
            <person name="Nath O."/>
            <person name="Fletcher S.J."/>
            <person name="Hayward A."/>
            <person name="Shaw L.M."/>
            <person name="Masouleh A.K."/>
            <person name="Furtado A."/>
            <person name="Henry R.J."/>
            <person name="Mitter N."/>
        </authorList>
    </citation>
    <scope>NUCLEOTIDE SEQUENCE [LARGE SCALE GENOMIC DNA]</scope>
    <source>
        <strain evidence="2">cv. Hass</strain>
    </source>
</reference>
<dbReference type="Proteomes" id="UP001234297">
    <property type="component" value="Chromosome 3"/>
</dbReference>
<sequence>MVDGNQSPSTKQKEEDEAIMYNGNQTPNTNLEDDLKIRNPIGNTDEASTSKQKDVIKEIEEDETDDENDENMEGETDDENGENTDDWVESIEFKLYENKLNSRRQELIMTIPIVPKSHRQELHSLKKSICIFVNGLSDEKVIDEVSTANATLHKIEVR</sequence>
<proteinExistence type="predicted"/>
<evidence type="ECO:0000313" key="2">
    <source>
        <dbReference type="Proteomes" id="UP001234297"/>
    </source>
</evidence>
<dbReference type="EMBL" id="CM056811">
    <property type="protein sequence ID" value="KAJ8635412.1"/>
    <property type="molecule type" value="Genomic_DNA"/>
</dbReference>
<protein>
    <submittedName>
        <fullName evidence="1">Uncharacterized protein</fullName>
    </submittedName>
</protein>
<evidence type="ECO:0000313" key="1">
    <source>
        <dbReference type="EMBL" id="KAJ8635412.1"/>
    </source>
</evidence>
<keyword evidence="2" id="KW-1185">Reference proteome</keyword>